<feature type="compositionally biased region" description="Basic and acidic residues" evidence="1">
    <location>
        <begin position="200"/>
        <end position="214"/>
    </location>
</feature>
<dbReference type="GO" id="GO:0005829">
    <property type="term" value="C:cytosol"/>
    <property type="evidence" value="ECO:0007669"/>
    <property type="project" value="TreeGrafter"/>
</dbReference>
<evidence type="ECO:0008006" key="6">
    <source>
        <dbReference type="Google" id="ProtNLM"/>
    </source>
</evidence>
<feature type="domain" description="CUE" evidence="2">
    <location>
        <begin position="681"/>
        <end position="722"/>
    </location>
</feature>
<protein>
    <recommendedName>
        <fullName evidence="6">VPS9 domain-containing protein</fullName>
    </recommendedName>
</protein>
<dbReference type="RefSeq" id="XP_018997477.1">
    <property type="nucleotide sequence ID" value="XM_019135050.1"/>
</dbReference>
<dbReference type="CDD" id="cd14279">
    <property type="entry name" value="CUE"/>
    <property type="match status" value="1"/>
</dbReference>
<dbReference type="PROSITE" id="PS51205">
    <property type="entry name" value="VPS9"/>
    <property type="match status" value="1"/>
</dbReference>
<dbReference type="GO" id="GO:0030139">
    <property type="term" value="C:endocytic vesicle"/>
    <property type="evidence" value="ECO:0007669"/>
    <property type="project" value="TreeGrafter"/>
</dbReference>
<dbReference type="GO" id="GO:0005085">
    <property type="term" value="F:guanyl-nucleotide exchange factor activity"/>
    <property type="evidence" value="ECO:0007669"/>
    <property type="project" value="InterPro"/>
</dbReference>
<dbReference type="GO" id="GO:0043130">
    <property type="term" value="F:ubiquitin binding"/>
    <property type="evidence" value="ECO:0007669"/>
    <property type="project" value="InterPro"/>
</dbReference>
<reference evidence="4 5" key="1">
    <citation type="submission" date="2016-06" db="EMBL/GenBank/DDBJ databases">
        <title>Evolution of pathogenesis and genome organization in the Tremellales.</title>
        <authorList>
            <person name="Cuomo C."/>
            <person name="Litvintseva A."/>
            <person name="Heitman J."/>
            <person name="Chen Y."/>
            <person name="Sun S."/>
            <person name="Springer D."/>
            <person name="Dromer F."/>
            <person name="Young S."/>
            <person name="Zeng Q."/>
            <person name="Chapman S."/>
            <person name="Gujja S."/>
            <person name="Saif S."/>
            <person name="Birren B."/>
        </authorList>
    </citation>
    <scope>NUCLEOTIDE SEQUENCE [LARGE SCALE GENOMIC DNA]</scope>
    <source>
        <strain evidence="4 5">CBS 6039</strain>
    </source>
</reference>
<feature type="domain" description="VPS9" evidence="3">
    <location>
        <begin position="331"/>
        <end position="471"/>
    </location>
</feature>
<dbReference type="InterPro" id="IPR041545">
    <property type="entry name" value="DUF5601"/>
</dbReference>
<comment type="caution">
    <text evidence="4">The sequence shown here is derived from an EMBL/GenBank/DDBJ whole genome shotgun (WGS) entry which is preliminary data.</text>
</comment>
<feature type="compositionally biased region" description="Basic and acidic residues" evidence="1">
    <location>
        <begin position="162"/>
        <end position="181"/>
    </location>
</feature>
<feature type="compositionally biased region" description="Low complexity" evidence="1">
    <location>
        <begin position="106"/>
        <end position="132"/>
    </location>
</feature>
<evidence type="ECO:0000313" key="5">
    <source>
        <dbReference type="Proteomes" id="UP000094065"/>
    </source>
</evidence>
<dbReference type="PANTHER" id="PTHR23101">
    <property type="entry name" value="RAB GDP/GTP EXCHANGE FACTOR"/>
    <property type="match status" value="1"/>
</dbReference>
<dbReference type="SUPFAM" id="SSF46934">
    <property type="entry name" value="UBA-like"/>
    <property type="match status" value="1"/>
</dbReference>
<dbReference type="PANTHER" id="PTHR23101:SF25">
    <property type="entry name" value="GTPASE-ACTIVATING PROTEIN AND VPS9 DOMAIN-CONTAINING PROTEIN 1"/>
    <property type="match status" value="1"/>
</dbReference>
<dbReference type="Pfam" id="PF18151">
    <property type="entry name" value="DUF5601"/>
    <property type="match status" value="1"/>
</dbReference>
<feature type="compositionally biased region" description="Basic and acidic residues" evidence="1">
    <location>
        <begin position="58"/>
        <end position="88"/>
    </location>
</feature>
<evidence type="ECO:0000259" key="3">
    <source>
        <dbReference type="PROSITE" id="PS51205"/>
    </source>
</evidence>
<dbReference type="Gene3D" id="1.20.1050.80">
    <property type="entry name" value="VPS9 domain"/>
    <property type="match status" value="1"/>
</dbReference>
<gene>
    <name evidence="4" type="ORF">L202_01614</name>
</gene>
<name>A0A1E3I4M4_9TREE</name>
<dbReference type="InterPro" id="IPR045046">
    <property type="entry name" value="Vps9-like"/>
</dbReference>
<feature type="region of interest" description="Disordered" evidence="1">
    <location>
        <begin position="588"/>
        <end position="641"/>
    </location>
</feature>
<dbReference type="GeneID" id="30152923"/>
<organism evidence="4 5">
    <name type="scientific">Cryptococcus amylolentus CBS 6039</name>
    <dbReference type="NCBI Taxonomy" id="1295533"/>
    <lineage>
        <taxon>Eukaryota</taxon>
        <taxon>Fungi</taxon>
        <taxon>Dikarya</taxon>
        <taxon>Basidiomycota</taxon>
        <taxon>Agaricomycotina</taxon>
        <taxon>Tremellomycetes</taxon>
        <taxon>Tremellales</taxon>
        <taxon>Cryptococcaceae</taxon>
        <taxon>Cryptococcus</taxon>
    </lineage>
</organism>
<dbReference type="PROSITE" id="PS51140">
    <property type="entry name" value="CUE"/>
    <property type="match status" value="1"/>
</dbReference>
<dbReference type="SMART" id="SM00167">
    <property type="entry name" value="VPS9"/>
    <property type="match status" value="1"/>
</dbReference>
<dbReference type="Gene3D" id="1.10.246.120">
    <property type="match status" value="1"/>
</dbReference>
<dbReference type="GO" id="GO:0031267">
    <property type="term" value="F:small GTPase binding"/>
    <property type="evidence" value="ECO:0007669"/>
    <property type="project" value="TreeGrafter"/>
</dbReference>
<dbReference type="Gene3D" id="1.10.8.10">
    <property type="entry name" value="DNA helicase RuvA subunit, C-terminal domain"/>
    <property type="match status" value="1"/>
</dbReference>
<sequence length="722" mass="78146">MSQQGQQEIQPDAPTIVSPSSPFATNPAPSPLADATAADGAPNNDAEAQRSETIASDKTAKTSSEEERTQDGEEQLEEAREGSRHKQPLDTFKTPAPSRSSAAILSAPNAPGPNLALQAPPAQTPASSATPAPGGGSAAGMGVDLAEFDPYATPVPSSSESGQEKEKDASARSKVKVEESHAMTPTSSSQGRARASETAAGKRPEGSVSEVERGAEEEEEAEELKEPQFNFSEFLKDLKMKSADPVARYLKSFLSNFVKKPFTVNEQIKLIHDFLDFISEKMLLVEPWKSQSPAEFDNAMEAMEKLVMNRLYNYTFTPQLVASQPITTDDLERDAVFQQRVRLFGWIREKHLDVPEGEAADGFLGFAEQELLKISHYKAPRDKMICVLNCCKVIFGLIRNTYGPSSGSADAFIPILIFTLLRANPPNLISNIEYIQRFRRPSALSGEAAYYLSSLNGAVQFVETMDAGSLSGISQEEFEKKVEDAIGELPPSPSDAMGGGSLARGVRTPRRGEDDRKERERAAAGVSPFQTPAPGEEAARPLSMMTAQASLEGTKRWFTKTAGTTAGNLGNLVQEGVSRPLSAIGKILEGMSPAPGSEQRQGQRSEDGSDEESPRRGDRDVFGVRRFRERERAGTPDSPLRFLGVEDVNSRSTTPLSETLPDFSSLQLQASNAQSHSSEMTHRANVQTLGQMFPALDEDVVEAVLDGCGEDLGLAIDRLLEM</sequence>
<feature type="region of interest" description="Disordered" evidence="1">
    <location>
        <begin position="488"/>
        <end position="540"/>
    </location>
</feature>
<dbReference type="GO" id="GO:0016192">
    <property type="term" value="P:vesicle-mediated transport"/>
    <property type="evidence" value="ECO:0007669"/>
    <property type="project" value="InterPro"/>
</dbReference>
<dbReference type="AlphaFoldDB" id="A0A1E3I4M4"/>
<feature type="region of interest" description="Disordered" evidence="1">
    <location>
        <begin position="1"/>
        <end position="226"/>
    </location>
</feature>
<dbReference type="InterPro" id="IPR003123">
    <property type="entry name" value="VPS9"/>
</dbReference>
<dbReference type="InterPro" id="IPR003892">
    <property type="entry name" value="CUE"/>
</dbReference>
<feature type="compositionally biased region" description="Basic and acidic residues" evidence="1">
    <location>
        <begin position="601"/>
        <end position="634"/>
    </location>
</feature>
<keyword evidence="5" id="KW-1185">Reference proteome</keyword>
<dbReference type="InterPro" id="IPR037191">
    <property type="entry name" value="VPS9_dom_sf"/>
</dbReference>
<dbReference type="Pfam" id="PF02204">
    <property type="entry name" value="VPS9"/>
    <property type="match status" value="1"/>
</dbReference>
<evidence type="ECO:0000259" key="2">
    <source>
        <dbReference type="PROSITE" id="PS51140"/>
    </source>
</evidence>
<accession>A0A1E3I4M4</accession>
<feature type="compositionally biased region" description="Basic and acidic residues" evidence="1">
    <location>
        <begin position="510"/>
        <end position="522"/>
    </location>
</feature>
<dbReference type="EMBL" id="AWGJ01000002">
    <property type="protein sequence ID" value="ODN83477.1"/>
    <property type="molecule type" value="Genomic_DNA"/>
</dbReference>
<evidence type="ECO:0000313" key="4">
    <source>
        <dbReference type="EMBL" id="ODN83477.1"/>
    </source>
</evidence>
<dbReference type="Pfam" id="PF02845">
    <property type="entry name" value="CUE"/>
    <property type="match status" value="1"/>
</dbReference>
<evidence type="ECO:0000256" key="1">
    <source>
        <dbReference type="SAM" id="MobiDB-lite"/>
    </source>
</evidence>
<dbReference type="STRING" id="1295533.A0A1E3I4M4"/>
<dbReference type="SUPFAM" id="SSF109993">
    <property type="entry name" value="VPS9 domain"/>
    <property type="match status" value="1"/>
</dbReference>
<dbReference type="Proteomes" id="UP000094065">
    <property type="component" value="Unassembled WGS sequence"/>
</dbReference>
<dbReference type="OrthoDB" id="300289at2759"/>
<proteinExistence type="predicted"/>
<dbReference type="InterPro" id="IPR009060">
    <property type="entry name" value="UBA-like_sf"/>
</dbReference>